<dbReference type="GO" id="GO:0007015">
    <property type="term" value="P:actin filament organization"/>
    <property type="evidence" value="ECO:0007669"/>
    <property type="project" value="InterPro"/>
</dbReference>
<feature type="domain" description="Stomatal closure-related actin-binding protein coiled-coil" evidence="3">
    <location>
        <begin position="101"/>
        <end position="145"/>
    </location>
</feature>
<keyword evidence="1" id="KW-0472">Membrane</keyword>
<keyword evidence="1" id="KW-0812">Transmembrane</keyword>
<dbReference type="EMBL" id="LK032668">
    <property type="protein sequence ID" value="CDY46462.1"/>
    <property type="molecule type" value="Genomic_DNA"/>
</dbReference>
<organism evidence="4 5">
    <name type="scientific">Brassica napus</name>
    <name type="common">Rape</name>
    <dbReference type="NCBI Taxonomy" id="3708"/>
    <lineage>
        <taxon>Eukaryota</taxon>
        <taxon>Viridiplantae</taxon>
        <taxon>Streptophyta</taxon>
        <taxon>Embryophyta</taxon>
        <taxon>Tracheophyta</taxon>
        <taxon>Spermatophyta</taxon>
        <taxon>Magnoliopsida</taxon>
        <taxon>eudicotyledons</taxon>
        <taxon>Gunneridae</taxon>
        <taxon>Pentapetalae</taxon>
        <taxon>rosids</taxon>
        <taxon>malvids</taxon>
        <taxon>Brassicales</taxon>
        <taxon>Brassicaceae</taxon>
        <taxon>Brassiceae</taxon>
        <taxon>Brassica</taxon>
    </lineage>
</organism>
<protein>
    <submittedName>
        <fullName evidence="4">BnaA08g06460D protein</fullName>
    </submittedName>
</protein>
<dbReference type="Proteomes" id="UP000028999">
    <property type="component" value="Unassembled WGS sequence"/>
</dbReference>
<dbReference type="InterPro" id="IPR032012">
    <property type="entry name" value="SCAB-ABD"/>
</dbReference>
<dbReference type="Gene3D" id="1.20.5.440">
    <property type="entry name" value="ATP synthase delta/epsilon subunit, C-terminal domain"/>
    <property type="match status" value="1"/>
</dbReference>
<reference evidence="4 5" key="1">
    <citation type="journal article" date="2014" name="Science">
        <title>Plant genetics. Early allopolyploid evolution in the post-Neolithic Brassica napus oilseed genome.</title>
        <authorList>
            <person name="Chalhoub B."/>
            <person name="Denoeud F."/>
            <person name="Liu S."/>
            <person name="Parkin I.A."/>
            <person name="Tang H."/>
            <person name="Wang X."/>
            <person name="Chiquet J."/>
            <person name="Belcram H."/>
            <person name="Tong C."/>
            <person name="Samans B."/>
            <person name="Correa M."/>
            <person name="Da Silva C."/>
            <person name="Just J."/>
            <person name="Falentin C."/>
            <person name="Koh C.S."/>
            <person name="Le Clainche I."/>
            <person name="Bernard M."/>
            <person name="Bento P."/>
            <person name="Noel B."/>
            <person name="Labadie K."/>
            <person name="Alberti A."/>
            <person name="Charles M."/>
            <person name="Arnaud D."/>
            <person name="Guo H."/>
            <person name="Daviaud C."/>
            <person name="Alamery S."/>
            <person name="Jabbari K."/>
            <person name="Zhao M."/>
            <person name="Edger P.P."/>
            <person name="Chelaifa H."/>
            <person name="Tack D."/>
            <person name="Lassalle G."/>
            <person name="Mestiri I."/>
            <person name="Schnel N."/>
            <person name="Le Paslier M.C."/>
            <person name="Fan G."/>
            <person name="Renault V."/>
            <person name="Bayer P.E."/>
            <person name="Golicz A.A."/>
            <person name="Manoli S."/>
            <person name="Lee T.H."/>
            <person name="Thi V.H."/>
            <person name="Chalabi S."/>
            <person name="Hu Q."/>
            <person name="Fan C."/>
            <person name="Tollenaere R."/>
            <person name="Lu Y."/>
            <person name="Battail C."/>
            <person name="Shen J."/>
            <person name="Sidebottom C.H."/>
            <person name="Wang X."/>
            <person name="Canaguier A."/>
            <person name="Chauveau A."/>
            <person name="Berard A."/>
            <person name="Deniot G."/>
            <person name="Guan M."/>
            <person name="Liu Z."/>
            <person name="Sun F."/>
            <person name="Lim Y.P."/>
            <person name="Lyons E."/>
            <person name="Town C.D."/>
            <person name="Bancroft I."/>
            <person name="Wang X."/>
            <person name="Meng J."/>
            <person name="Ma J."/>
            <person name="Pires J.C."/>
            <person name="King G.J."/>
            <person name="Brunel D."/>
            <person name="Delourme R."/>
            <person name="Renard M."/>
            <person name="Aury J.M."/>
            <person name="Adams K.L."/>
            <person name="Batley J."/>
            <person name="Snowdon R.J."/>
            <person name="Tost J."/>
            <person name="Edwards D."/>
            <person name="Zhou Y."/>
            <person name="Hua W."/>
            <person name="Sharpe A.G."/>
            <person name="Paterson A.H."/>
            <person name="Guan C."/>
            <person name="Wincker P."/>
        </authorList>
    </citation>
    <scope>NUCLEOTIDE SEQUENCE [LARGE SCALE GENOMIC DNA]</scope>
    <source>
        <strain evidence="5">cv. Darmor-bzh</strain>
    </source>
</reference>
<dbReference type="PaxDb" id="3708-A0A078I8P8"/>
<dbReference type="InterPro" id="IPR032009">
    <property type="entry name" value="SCAB_CC"/>
</dbReference>
<dbReference type="OMA" id="TMQREAM"/>
<dbReference type="STRING" id="3708.A0A078I8P8"/>
<gene>
    <name evidence="4" type="primary">BnaA08g06460D</name>
    <name evidence="4" type="ORF">GSBRNA2T00084047001</name>
</gene>
<dbReference type="InterPro" id="IPR039640">
    <property type="entry name" value="SCAB"/>
</dbReference>
<feature type="domain" description="Stomatal closure-related actin-binding protein actin-binding" evidence="2">
    <location>
        <begin position="54"/>
        <end position="96"/>
    </location>
</feature>
<evidence type="ECO:0000256" key="1">
    <source>
        <dbReference type="SAM" id="Phobius"/>
    </source>
</evidence>
<evidence type="ECO:0000313" key="4">
    <source>
        <dbReference type="EMBL" id="CDY46462.1"/>
    </source>
</evidence>
<keyword evidence="5" id="KW-1185">Reference proteome</keyword>
<accession>A0A078I8P8</accession>
<evidence type="ECO:0000259" key="2">
    <source>
        <dbReference type="Pfam" id="PF16711"/>
    </source>
</evidence>
<keyword evidence="1" id="KW-1133">Transmembrane helix</keyword>
<dbReference type="PANTHER" id="PTHR31172">
    <property type="entry name" value="STOMATAL CLOSURE-RELATED ACTIN-BINDING PROTEIN 1"/>
    <property type="match status" value="1"/>
</dbReference>
<name>A0A078I8P8_BRANA</name>
<evidence type="ECO:0000313" key="5">
    <source>
        <dbReference type="Proteomes" id="UP000028999"/>
    </source>
</evidence>
<feature type="transmembrane region" description="Helical" evidence="1">
    <location>
        <begin position="134"/>
        <end position="157"/>
    </location>
</feature>
<dbReference type="GO" id="GO:0010119">
    <property type="term" value="P:regulation of stomatal movement"/>
    <property type="evidence" value="ECO:0007669"/>
    <property type="project" value="InterPro"/>
</dbReference>
<sequence length="163" mass="18220">MTRVTRDFRDSLHKEVVPAVSADVRFASSRFPNYRIGANDQIFDAKDDPKVLSMKEVVARETAQLMDQQKRMSVRDLANKFEKGLAAAAKLSEEAKLKEATSLEKHVLLKKLRDALESLRGRVAGRNKDDVEEAIAMVSLLLVNLFLSAIIMNVYVLNIVGSC</sequence>
<proteinExistence type="predicted"/>
<dbReference type="Pfam" id="PF16711">
    <property type="entry name" value="SCAB-ABD"/>
    <property type="match status" value="1"/>
</dbReference>
<evidence type="ECO:0000259" key="3">
    <source>
        <dbReference type="Pfam" id="PF16712"/>
    </source>
</evidence>
<dbReference type="Pfam" id="PF16712">
    <property type="entry name" value="SCAB_CC"/>
    <property type="match status" value="1"/>
</dbReference>
<dbReference type="AlphaFoldDB" id="A0A078I8P8"/>
<dbReference type="Gramene" id="CDY46462">
    <property type="protein sequence ID" value="CDY46462"/>
    <property type="gene ID" value="GSBRNA2T00084047001"/>
</dbReference>
<dbReference type="GO" id="GO:0003779">
    <property type="term" value="F:actin binding"/>
    <property type="evidence" value="ECO:0007669"/>
    <property type="project" value="InterPro"/>
</dbReference>
<dbReference type="PANTHER" id="PTHR31172:SF3">
    <property type="entry name" value="STOMATAL CLOSURE-RELATED ACTIN-BINDING PROTEIN 1"/>
    <property type="match status" value="1"/>
</dbReference>